<reference evidence="4" key="1">
    <citation type="submission" date="2021-05" db="EMBL/GenBank/DDBJ databases">
        <authorList>
            <person name="Tanabe Y."/>
        </authorList>
    </citation>
    <scope>NUCLEOTIDE SEQUENCE</scope>
    <source>
        <strain evidence="4">BOTRYCO-1</strain>
    </source>
</reference>
<evidence type="ECO:0000256" key="2">
    <source>
        <dbReference type="ARBA" id="ARBA00022679"/>
    </source>
</evidence>
<comment type="caution">
    <text evidence="4">The sequence shown here is derived from an EMBL/GenBank/DDBJ whole genome shotgun (WGS) entry which is preliminary data.</text>
</comment>
<dbReference type="InterPro" id="IPR007041">
    <property type="entry name" value="Arg_succinylTrfase_AstA/AruG"/>
</dbReference>
<dbReference type="Proteomes" id="UP001161064">
    <property type="component" value="Unassembled WGS sequence"/>
</dbReference>
<dbReference type="RefSeq" id="WP_284359217.1">
    <property type="nucleotide sequence ID" value="NZ_BPFZ01000003.1"/>
</dbReference>
<dbReference type="EMBL" id="BPFZ01000003">
    <property type="protein sequence ID" value="GIU66615.1"/>
    <property type="molecule type" value="Genomic_DNA"/>
</dbReference>
<organism evidence="4 5">
    <name type="scientific">Candidatus Phycosocius spiralis</name>
    <dbReference type="NCBI Taxonomy" id="2815099"/>
    <lineage>
        <taxon>Bacteria</taxon>
        <taxon>Pseudomonadati</taxon>
        <taxon>Pseudomonadota</taxon>
        <taxon>Alphaproteobacteria</taxon>
        <taxon>Caulobacterales</taxon>
        <taxon>Caulobacterales incertae sedis</taxon>
        <taxon>Candidatus Phycosocius</taxon>
    </lineage>
</organism>
<keyword evidence="5" id="KW-1185">Reference proteome</keyword>
<dbReference type="NCBIfam" id="TIGR03243">
    <property type="entry name" value="arg_catab_AOST"/>
    <property type="match status" value="1"/>
</dbReference>
<proteinExistence type="predicted"/>
<keyword evidence="2" id="KW-0808">Transferase</keyword>
<sequence>MLIVRPARLDDFDAFMGFARQSGPGFTSLPDDTTLLASRLEKSITSFSSPAASLEGDGGIYLLMIEQAQGGQAFGCAAVKTNIGRDVPFFNYRIVTYGQASKAANRRFEMRALTMVNDYTGCTEVGTLFLEPERRGDGAGKLLSLSRFMLMATDPQRFQGIVVSELRGLVDLDGRSPFWEVVGRPFYRMDFEEADKISATTDNQFIIDLSPKHAIYVDLLPESARGAIGETHPDGAPARRLLEREGLRFEGVIDIFDGGPLLAARIEDTRTVRESQQLPFLVGNTHGEDRVMVSNDRVAGFTCTLAPGRITPDGVVLKNEVLEALEMDKGQIGRVRSFNV</sequence>
<name>A0ABQ4PUB2_9PROT</name>
<keyword evidence="3" id="KW-0012">Acyltransferase</keyword>
<accession>A0ABQ4PUB2</accession>
<dbReference type="Pfam" id="PF04958">
    <property type="entry name" value="AstA"/>
    <property type="match status" value="1"/>
</dbReference>
<reference evidence="4" key="2">
    <citation type="journal article" date="2023" name="ISME Commun">
        <title>Characterization of a bloom-associated alphaproteobacterial lineage, 'Candidatus Phycosocius': insights into freshwater algal-bacterial interactions.</title>
        <authorList>
            <person name="Tanabe Y."/>
            <person name="Yamaguchi H."/>
            <person name="Yoshida M."/>
            <person name="Kai A."/>
            <person name="Okazaki Y."/>
        </authorList>
    </citation>
    <scope>NUCLEOTIDE SEQUENCE</scope>
    <source>
        <strain evidence="4">BOTRYCO-1</strain>
    </source>
</reference>
<protein>
    <submittedName>
        <fullName evidence="4">Arginine N-succinyltransferase</fullName>
    </submittedName>
</protein>
<keyword evidence="1" id="KW-0056">Arginine metabolism</keyword>
<dbReference type="PANTHER" id="PTHR30420:SF1">
    <property type="entry name" value="ARGININE N-SUCCINYLTRANSFERASE"/>
    <property type="match status" value="1"/>
</dbReference>
<dbReference type="PANTHER" id="PTHR30420">
    <property type="entry name" value="N-SUCCINYLARGININE DIHYDROLASE"/>
    <property type="match status" value="1"/>
</dbReference>
<evidence type="ECO:0000313" key="5">
    <source>
        <dbReference type="Proteomes" id="UP001161064"/>
    </source>
</evidence>
<gene>
    <name evidence="4" type="ORF">PsB1_0769</name>
</gene>
<dbReference type="SUPFAM" id="SSF55729">
    <property type="entry name" value="Acyl-CoA N-acyltransferases (Nat)"/>
    <property type="match status" value="1"/>
</dbReference>
<evidence type="ECO:0000256" key="3">
    <source>
        <dbReference type="ARBA" id="ARBA00023315"/>
    </source>
</evidence>
<evidence type="ECO:0000256" key="1">
    <source>
        <dbReference type="ARBA" id="ARBA00022503"/>
    </source>
</evidence>
<dbReference type="InterPro" id="IPR016181">
    <property type="entry name" value="Acyl_CoA_acyltransferase"/>
</dbReference>
<evidence type="ECO:0000313" key="4">
    <source>
        <dbReference type="EMBL" id="GIU66615.1"/>
    </source>
</evidence>